<evidence type="ECO:0000313" key="1">
    <source>
        <dbReference type="EMBL" id="SHK37553.1"/>
    </source>
</evidence>
<evidence type="ECO:0000313" key="2">
    <source>
        <dbReference type="Proteomes" id="UP000184301"/>
    </source>
</evidence>
<name>A0A1M6RYN5_9FIRM</name>
<protein>
    <submittedName>
        <fullName evidence="1">Uncharacterized protein</fullName>
    </submittedName>
</protein>
<dbReference type="Proteomes" id="UP000184301">
    <property type="component" value="Unassembled WGS sequence"/>
</dbReference>
<proteinExistence type="predicted"/>
<dbReference type="RefSeq" id="WP_242945439.1">
    <property type="nucleotide sequence ID" value="NZ_FQZY01000045.1"/>
</dbReference>
<dbReference type="STRING" id="1121950.SAMN02745243_02807"/>
<keyword evidence="2" id="KW-1185">Reference proteome</keyword>
<dbReference type="AlphaFoldDB" id="A0A1M6RYN5"/>
<accession>A0A1M6RYN5</accession>
<sequence length="56" mass="6301">MLTGEKMVNSLVDELNEIGMPSMAATLDKIYHSERFLSLDHLTLMSELIGSEYGIR</sequence>
<organism evidence="1 2">
    <name type="scientific">Hespellia stercorisuis DSM 15480</name>
    <dbReference type="NCBI Taxonomy" id="1121950"/>
    <lineage>
        <taxon>Bacteria</taxon>
        <taxon>Bacillati</taxon>
        <taxon>Bacillota</taxon>
        <taxon>Clostridia</taxon>
        <taxon>Lachnospirales</taxon>
        <taxon>Lachnospiraceae</taxon>
        <taxon>Hespellia</taxon>
    </lineage>
</organism>
<dbReference type="EMBL" id="FQZY01000045">
    <property type="protein sequence ID" value="SHK37553.1"/>
    <property type="molecule type" value="Genomic_DNA"/>
</dbReference>
<reference evidence="1 2" key="1">
    <citation type="submission" date="2016-11" db="EMBL/GenBank/DDBJ databases">
        <authorList>
            <person name="Jaros S."/>
            <person name="Januszkiewicz K."/>
            <person name="Wedrychowicz H."/>
        </authorList>
    </citation>
    <scope>NUCLEOTIDE SEQUENCE [LARGE SCALE GENOMIC DNA]</scope>
    <source>
        <strain evidence="1 2">DSM 15480</strain>
    </source>
</reference>
<gene>
    <name evidence="1" type="ORF">SAMN02745243_02807</name>
</gene>